<dbReference type="PANTHER" id="PTHR42896">
    <property type="entry name" value="XYLULOSE-1,5-BISPHOSPHATE (XUBP) PHOSPHATASE"/>
    <property type="match status" value="1"/>
</dbReference>
<dbReference type="Pfam" id="PF00702">
    <property type="entry name" value="Hydrolase"/>
    <property type="match status" value="1"/>
</dbReference>
<dbReference type="InterPro" id="IPR023214">
    <property type="entry name" value="HAD_sf"/>
</dbReference>
<dbReference type="Proteomes" id="UP000019753">
    <property type="component" value="Unassembled WGS sequence"/>
</dbReference>
<dbReference type="EMBL" id="AXCW01000142">
    <property type="protein sequence ID" value="EYR62966.1"/>
    <property type="molecule type" value="Genomic_DNA"/>
</dbReference>
<name>A0A021VP86_9CELL</name>
<dbReference type="AlphaFoldDB" id="A0A021VP86"/>
<feature type="region of interest" description="Disordered" evidence="1">
    <location>
        <begin position="258"/>
        <end position="288"/>
    </location>
</feature>
<dbReference type="SFLD" id="SFLDS00003">
    <property type="entry name" value="Haloacid_Dehalogenase"/>
    <property type="match status" value="1"/>
</dbReference>
<dbReference type="InterPro" id="IPR036412">
    <property type="entry name" value="HAD-like_sf"/>
</dbReference>
<dbReference type="InterPro" id="IPR006439">
    <property type="entry name" value="HAD-SF_hydro_IA"/>
</dbReference>
<keyword evidence="3" id="KW-1185">Reference proteome</keyword>
<dbReference type="SUPFAM" id="SSF56784">
    <property type="entry name" value="HAD-like"/>
    <property type="match status" value="1"/>
</dbReference>
<dbReference type="PANTHER" id="PTHR42896:SF2">
    <property type="entry name" value="CBBY-LIKE PROTEIN"/>
    <property type="match status" value="1"/>
</dbReference>
<gene>
    <name evidence="2" type="ORF">N866_03945</name>
</gene>
<dbReference type="GO" id="GO:0016787">
    <property type="term" value="F:hydrolase activity"/>
    <property type="evidence" value="ECO:0007669"/>
    <property type="project" value="InterPro"/>
</dbReference>
<protein>
    <submittedName>
        <fullName evidence="2">Haloacid dehalogenase</fullName>
    </submittedName>
</protein>
<sequence>MTALIFDCDGVLGDTERYGHLPAFNRTFDELGLPVRWSEEEYGEKLRIGGGKERMASLFADPAFVAEAGIPDDDAARKDLLAQWHRAKTAAFTELVGSGGVPARPGIARVITEALDAGWTVAVASTSAEPSVRAVLEHAVGAEVAARVPVFAGDVVPAKKPDPGIYLLALEELGLDRDETVVVEDSRNGLLAATRAGLRCVVTVNGYTREEDFAEAALVVSDLGDPDGDAVEVLADRVPVGVGHHVTLADLEAVLAAPAPPAPAPGHPATGEVEDPGDPGQPREGGAA</sequence>
<dbReference type="Gene3D" id="1.10.150.240">
    <property type="entry name" value="Putative phosphatase, domain 2"/>
    <property type="match status" value="1"/>
</dbReference>
<dbReference type="Gene3D" id="3.40.50.1000">
    <property type="entry name" value="HAD superfamily/HAD-like"/>
    <property type="match status" value="1"/>
</dbReference>
<dbReference type="InterPro" id="IPR044999">
    <property type="entry name" value="CbbY-like"/>
</dbReference>
<comment type="caution">
    <text evidence="2">The sequence shown here is derived from an EMBL/GenBank/DDBJ whole genome shotgun (WGS) entry which is preliminary data.</text>
</comment>
<dbReference type="NCBIfam" id="TIGR01509">
    <property type="entry name" value="HAD-SF-IA-v3"/>
    <property type="match status" value="1"/>
</dbReference>
<evidence type="ECO:0000313" key="3">
    <source>
        <dbReference type="Proteomes" id="UP000019753"/>
    </source>
</evidence>
<evidence type="ECO:0000256" key="1">
    <source>
        <dbReference type="SAM" id="MobiDB-lite"/>
    </source>
</evidence>
<dbReference type="InterPro" id="IPR023198">
    <property type="entry name" value="PGP-like_dom2"/>
</dbReference>
<evidence type="ECO:0000313" key="2">
    <source>
        <dbReference type="EMBL" id="EYR62966.1"/>
    </source>
</evidence>
<organism evidence="2 3">
    <name type="scientific">Actinotalea ferrariae CF5-4</name>
    <dbReference type="NCBI Taxonomy" id="948458"/>
    <lineage>
        <taxon>Bacteria</taxon>
        <taxon>Bacillati</taxon>
        <taxon>Actinomycetota</taxon>
        <taxon>Actinomycetes</taxon>
        <taxon>Micrococcales</taxon>
        <taxon>Cellulomonadaceae</taxon>
        <taxon>Actinotalea</taxon>
    </lineage>
</organism>
<dbReference type="RefSeq" id="WP_081802615.1">
    <property type="nucleotide sequence ID" value="NZ_AXCW01000142.1"/>
</dbReference>
<accession>A0A021VP86</accession>
<dbReference type="OrthoDB" id="9812856at2"/>
<reference evidence="2 3" key="1">
    <citation type="submission" date="2014-01" db="EMBL/GenBank/DDBJ databases">
        <title>Actinotalea ferrariae CF5-4.</title>
        <authorList>
            <person name="Chen F."/>
            <person name="Li Y."/>
            <person name="Wang G."/>
        </authorList>
    </citation>
    <scope>NUCLEOTIDE SEQUENCE [LARGE SCALE GENOMIC DNA]</scope>
    <source>
        <strain evidence="2 3">CF5-4</strain>
    </source>
</reference>
<dbReference type="SFLD" id="SFLDG01129">
    <property type="entry name" value="C1.5:_HAD__Beta-PGM__Phosphata"/>
    <property type="match status" value="1"/>
</dbReference>
<proteinExistence type="predicted"/>